<evidence type="ECO:0000256" key="7">
    <source>
        <dbReference type="ARBA" id="ARBA00023163"/>
    </source>
</evidence>
<dbReference type="VEuPathDB" id="VectorBase:ACON2_033826"/>
<evidence type="ECO:0000256" key="5">
    <source>
        <dbReference type="ARBA" id="ARBA00023015"/>
    </source>
</evidence>
<sequence length="299" mass="32226">MMKRRWSNNGGFTALRMLDESSSEVTSSSAALVMSPNMTMSPTSLGSPEYNDLELWGAYDENAYNGHSVLSNGNNNLGGGGCGAVAANQLLMNGIMNGGNNLNGMMNGIGLGPGSVGPNGANQASTNQIHQFVGNLINGMNHSQTIIPPLPSIIQNTIMNTPRSESVNSISSGREDLSPSSSLNGYTGDGSEAKKQKKGPTPRQQEELCLVCGDRASGYHYNALTCEGCKGFFRRSVTKNAVYCCKFGHACEMDMYMRRKCQECRLKKCLAVGMRPECVVPENQCAIKRKEKKAQKEKD</sequence>
<name>A0A8W7Q3R2_ANOCL</name>
<evidence type="ECO:0000256" key="8">
    <source>
        <dbReference type="ARBA" id="ARBA00023170"/>
    </source>
</evidence>
<dbReference type="PRINTS" id="PR01283">
    <property type="entry name" value="ECDYSTEROIDR"/>
</dbReference>
<keyword evidence="6" id="KW-0238">DNA-binding</keyword>
<evidence type="ECO:0000256" key="4">
    <source>
        <dbReference type="ARBA" id="ARBA00022833"/>
    </source>
</evidence>
<accession>A0A8W7Q3R2</accession>
<protein>
    <recommendedName>
        <fullName evidence="11">Nuclear receptor domain-containing protein</fullName>
    </recommendedName>
</protein>
<evidence type="ECO:0000259" key="11">
    <source>
        <dbReference type="PROSITE" id="PS51030"/>
    </source>
</evidence>
<dbReference type="EnsemblMetazoa" id="ACOM042382-RA">
    <property type="protein sequence ID" value="ACOM042382-PA.1"/>
    <property type="gene ID" value="ACOM042382"/>
</dbReference>
<dbReference type="GO" id="GO:0045944">
    <property type="term" value="P:positive regulation of transcription by RNA polymerase II"/>
    <property type="evidence" value="ECO:0007669"/>
    <property type="project" value="TreeGrafter"/>
</dbReference>
<keyword evidence="4" id="KW-0862">Zinc</keyword>
<comment type="subcellular location">
    <subcellularLocation>
        <location evidence="1">Nucleus</location>
    </subcellularLocation>
</comment>
<dbReference type="GO" id="GO:0035100">
    <property type="term" value="F:ecdysone binding"/>
    <property type="evidence" value="ECO:0007669"/>
    <property type="project" value="InterPro"/>
</dbReference>
<evidence type="ECO:0000256" key="2">
    <source>
        <dbReference type="ARBA" id="ARBA00022723"/>
    </source>
</evidence>
<feature type="region of interest" description="Disordered" evidence="10">
    <location>
        <begin position="163"/>
        <end position="201"/>
    </location>
</feature>
<dbReference type="FunFam" id="3.30.50.10:FF:000031">
    <property type="entry name" value="Ecdysone receptor A1"/>
    <property type="match status" value="1"/>
</dbReference>
<proteinExistence type="predicted"/>
<dbReference type="GO" id="GO:0030154">
    <property type="term" value="P:cell differentiation"/>
    <property type="evidence" value="ECO:0007669"/>
    <property type="project" value="TreeGrafter"/>
</dbReference>
<dbReference type="GO" id="GO:0000978">
    <property type="term" value="F:RNA polymerase II cis-regulatory region sequence-specific DNA binding"/>
    <property type="evidence" value="ECO:0007669"/>
    <property type="project" value="TreeGrafter"/>
</dbReference>
<feature type="domain" description="Nuclear receptor" evidence="11">
    <location>
        <begin position="206"/>
        <end position="281"/>
    </location>
</feature>
<dbReference type="PANTHER" id="PTHR24082">
    <property type="entry name" value="NUCLEAR HORMONE RECEPTOR"/>
    <property type="match status" value="1"/>
</dbReference>
<keyword evidence="2" id="KW-0479">Metal-binding</keyword>
<dbReference type="InterPro" id="IPR013088">
    <property type="entry name" value="Znf_NHR/GATA"/>
</dbReference>
<dbReference type="InterPro" id="IPR001628">
    <property type="entry name" value="Znf_hrmn_rcpt"/>
</dbReference>
<organism evidence="12">
    <name type="scientific">Anopheles coluzzii</name>
    <name type="common">African malaria mosquito</name>
    <dbReference type="NCBI Taxonomy" id="1518534"/>
    <lineage>
        <taxon>Eukaryota</taxon>
        <taxon>Metazoa</taxon>
        <taxon>Ecdysozoa</taxon>
        <taxon>Arthropoda</taxon>
        <taxon>Hexapoda</taxon>
        <taxon>Insecta</taxon>
        <taxon>Pterygota</taxon>
        <taxon>Neoptera</taxon>
        <taxon>Endopterygota</taxon>
        <taxon>Diptera</taxon>
        <taxon>Nematocera</taxon>
        <taxon>Culicoidea</taxon>
        <taxon>Culicidae</taxon>
        <taxon>Anophelinae</taxon>
        <taxon>Anopheles</taxon>
    </lineage>
</organism>
<dbReference type="InterPro" id="IPR003069">
    <property type="entry name" value="Ecdystd_rcpt"/>
</dbReference>
<evidence type="ECO:0000256" key="9">
    <source>
        <dbReference type="ARBA" id="ARBA00023242"/>
    </source>
</evidence>
<keyword evidence="5" id="KW-0805">Transcription regulation</keyword>
<dbReference type="GO" id="GO:0035076">
    <property type="term" value="P:ecdysone receptor signaling pathway"/>
    <property type="evidence" value="ECO:0007669"/>
    <property type="project" value="InterPro"/>
</dbReference>
<reference evidence="12" key="1">
    <citation type="submission" date="2022-08" db="UniProtKB">
        <authorList>
            <consortium name="EnsemblMetazoa"/>
        </authorList>
    </citation>
    <scope>IDENTIFICATION</scope>
</reference>
<keyword evidence="3" id="KW-0863">Zinc-finger</keyword>
<dbReference type="GO" id="GO:0000122">
    <property type="term" value="P:negative regulation of transcription by RNA polymerase II"/>
    <property type="evidence" value="ECO:0007669"/>
    <property type="project" value="TreeGrafter"/>
</dbReference>
<dbReference type="GO" id="GO:0004879">
    <property type="term" value="F:nuclear receptor activity"/>
    <property type="evidence" value="ECO:0007669"/>
    <property type="project" value="InterPro"/>
</dbReference>
<dbReference type="GO" id="GO:0090575">
    <property type="term" value="C:RNA polymerase II transcription regulator complex"/>
    <property type="evidence" value="ECO:0007669"/>
    <property type="project" value="TreeGrafter"/>
</dbReference>
<keyword evidence="7" id="KW-0804">Transcription</keyword>
<dbReference type="Proteomes" id="UP000075882">
    <property type="component" value="Unassembled WGS sequence"/>
</dbReference>
<dbReference type="CDD" id="cd07161">
    <property type="entry name" value="NR_DBD_EcR"/>
    <property type="match status" value="1"/>
</dbReference>
<dbReference type="GO" id="GO:0008270">
    <property type="term" value="F:zinc ion binding"/>
    <property type="evidence" value="ECO:0007669"/>
    <property type="project" value="UniProtKB-KW"/>
</dbReference>
<dbReference type="Pfam" id="PF00105">
    <property type="entry name" value="zf-C4"/>
    <property type="match status" value="1"/>
</dbReference>
<dbReference type="PANTHER" id="PTHR24082:SF507">
    <property type="entry name" value="BILE ACID RECEPTOR-RELATED"/>
    <property type="match status" value="1"/>
</dbReference>
<evidence type="ECO:0000256" key="3">
    <source>
        <dbReference type="ARBA" id="ARBA00022771"/>
    </source>
</evidence>
<dbReference type="SUPFAM" id="SSF57716">
    <property type="entry name" value="Glucocorticoid receptor-like (DNA-binding domain)"/>
    <property type="match status" value="1"/>
</dbReference>
<evidence type="ECO:0000256" key="6">
    <source>
        <dbReference type="ARBA" id="ARBA00023125"/>
    </source>
</evidence>
<dbReference type="InterPro" id="IPR050234">
    <property type="entry name" value="Nuclear_hormone_rcpt_NR1"/>
</dbReference>
<keyword evidence="8" id="KW-0675">Receptor</keyword>
<dbReference type="Gene3D" id="3.30.50.10">
    <property type="entry name" value="Erythroid Transcription Factor GATA-1, subunit A"/>
    <property type="match status" value="1"/>
</dbReference>
<dbReference type="PROSITE" id="PS51030">
    <property type="entry name" value="NUCLEAR_REC_DBD_2"/>
    <property type="match status" value="1"/>
</dbReference>
<evidence type="ECO:0000256" key="1">
    <source>
        <dbReference type="ARBA" id="ARBA00004123"/>
    </source>
</evidence>
<evidence type="ECO:0000313" key="12">
    <source>
        <dbReference type="EnsemblMetazoa" id="ACOM042382-PA.1"/>
    </source>
</evidence>
<evidence type="ECO:0000256" key="10">
    <source>
        <dbReference type="SAM" id="MobiDB-lite"/>
    </source>
</evidence>
<dbReference type="PROSITE" id="PS00031">
    <property type="entry name" value="NUCLEAR_REC_DBD_1"/>
    <property type="match status" value="1"/>
</dbReference>
<dbReference type="AlphaFoldDB" id="A0A8W7Q3R2"/>
<dbReference type="PRINTS" id="PR00047">
    <property type="entry name" value="STROIDFINGER"/>
</dbReference>
<feature type="compositionally biased region" description="Polar residues" evidence="10">
    <location>
        <begin position="163"/>
        <end position="185"/>
    </location>
</feature>
<keyword evidence="9" id="KW-0539">Nucleus</keyword>
<dbReference type="SMART" id="SM00399">
    <property type="entry name" value="ZnF_C4"/>
    <property type="match status" value="1"/>
</dbReference>